<evidence type="ECO:0000256" key="3">
    <source>
        <dbReference type="SAM" id="SignalP"/>
    </source>
</evidence>
<dbReference type="SUPFAM" id="SSF49265">
    <property type="entry name" value="Fibronectin type III"/>
    <property type="match status" value="1"/>
</dbReference>
<keyword evidence="3" id="KW-0732">Signal</keyword>
<keyword evidence="2" id="KW-1133">Transmembrane helix</keyword>
<dbReference type="EMBL" id="HBUF01407221">
    <property type="protein sequence ID" value="CAG6738306.1"/>
    <property type="molecule type" value="Transcribed_RNA"/>
</dbReference>
<protein>
    <recommendedName>
        <fullName evidence="5">Fibronectin type-III domain-containing protein</fullName>
    </recommendedName>
</protein>
<feature type="signal peptide" evidence="3">
    <location>
        <begin position="1"/>
        <end position="20"/>
    </location>
</feature>
<feature type="transmembrane region" description="Helical" evidence="2">
    <location>
        <begin position="298"/>
        <end position="319"/>
    </location>
</feature>
<dbReference type="InterPro" id="IPR003961">
    <property type="entry name" value="FN3_dom"/>
</dbReference>
<feature type="chain" id="PRO_5036428933" description="Fibronectin type-III domain-containing protein" evidence="3">
    <location>
        <begin position="21"/>
        <end position="445"/>
    </location>
</feature>
<dbReference type="Gene3D" id="2.60.40.10">
    <property type="entry name" value="Immunoglobulins"/>
    <property type="match status" value="1"/>
</dbReference>
<accession>A0A8D8Z010</accession>
<sequence length="445" mass="48511">MKAVYFQALLGAVLLNLVCPNNTTSNLTEVLHISGVPDYRFVTLSWEYPRPAPSLYAFHINYCELQAWGPNRCKTKIVDNIGSDDLIGPGRHFKSYSVVIQGLRMATNYSFHVRPLDSKKSSSTKGLGKKIIVSTMGFSAKASLCLPDSSEVEVSTGPYFGGRIAVEGPDGAPLQSDECSVGGDPTSPRDSYILRIDHKLCASQVNRTAVQTYILVQENLPILTHSTRRFLVLCTFQPETLTVRAGINLPSQQSQQHQQHGQSSVYTEDSENDIQASPLLRQQHVSHRYEHAESEAHMVLMAIFVISGIVGVGLVAWWFSPYGSSYADETGSVTPSSSIFSDDCSVFDNYTNSLRDTVSLTDIDFGVAALEQDVAGSCSHSGSNCSQVGGTSSHMGSNYNTLGACSSYREGSRMHQETGACNRILQERLSGRTIVVDVPYAHSEA</sequence>
<dbReference type="CDD" id="cd00063">
    <property type="entry name" value="FN3"/>
    <property type="match status" value="1"/>
</dbReference>
<evidence type="ECO:0008006" key="5">
    <source>
        <dbReference type="Google" id="ProtNLM"/>
    </source>
</evidence>
<keyword evidence="2" id="KW-0472">Membrane</keyword>
<dbReference type="EMBL" id="HBUF01407223">
    <property type="protein sequence ID" value="CAG6738308.1"/>
    <property type="molecule type" value="Transcribed_RNA"/>
</dbReference>
<evidence type="ECO:0000313" key="4">
    <source>
        <dbReference type="EMBL" id="CAG6738308.1"/>
    </source>
</evidence>
<reference evidence="4" key="1">
    <citation type="submission" date="2021-05" db="EMBL/GenBank/DDBJ databases">
        <authorList>
            <person name="Alioto T."/>
            <person name="Alioto T."/>
            <person name="Gomez Garrido J."/>
        </authorList>
    </citation>
    <scope>NUCLEOTIDE SEQUENCE</scope>
</reference>
<proteinExistence type="predicted"/>
<keyword evidence="2" id="KW-0812">Transmembrane</keyword>
<dbReference type="InterPro" id="IPR036116">
    <property type="entry name" value="FN3_sf"/>
</dbReference>
<feature type="region of interest" description="Disordered" evidence="1">
    <location>
        <begin position="250"/>
        <end position="271"/>
    </location>
</feature>
<dbReference type="AlphaFoldDB" id="A0A8D8Z010"/>
<name>A0A8D8Z010_9HEMI</name>
<dbReference type="EMBL" id="HBUF01536227">
    <property type="protein sequence ID" value="CAG6753426.1"/>
    <property type="molecule type" value="Transcribed_RNA"/>
</dbReference>
<evidence type="ECO:0000256" key="1">
    <source>
        <dbReference type="SAM" id="MobiDB-lite"/>
    </source>
</evidence>
<feature type="compositionally biased region" description="Low complexity" evidence="1">
    <location>
        <begin position="251"/>
        <end position="264"/>
    </location>
</feature>
<dbReference type="EMBL" id="HBUF01536225">
    <property type="protein sequence ID" value="CAG6753424.1"/>
    <property type="molecule type" value="Transcribed_RNA"/>
</dbReference>
<dbReference type="InterPro" id="IPR013783">
    <property type="entry name" value="Ig-like_fold"/>
</dbReference>
<organism evidence="4">
    <name type="scientific">Cacopsylla melanoneura</name>
    <dbReference type="NCBI Taxonomy" id="428564"/>
    <lineage>
        <taxon>Eukaryota</taxon>
        <taxon>Metazoa</taxon>
        <taxon>Ecdysozoa</taxon>
        <taxon>Arthropoda</taxon>
        <taxon>Hexapoda</taxon>
        <taxon>Insecta</taxon>
        <taxon>Pterygota</taxon>
        <taxon>Neoptera</taxon>
        <taxon>Paraneoptera</taxon>
        <taxon>Hemiptera</taxon>
        <taxon>Sternorrhyncha</taxon>
        <taxon>Psylloidea</taxon>
        <taxon>Psyllidae</taxon>
        <taxon>Psyllinae</taxon>
        <taxon>Cacopsylla</taxon>
    </lineage>
</organism>
<evidence type="ECO:0000256" key="2">
    <source>
        <dbReference type="SAM" id="Phobius"/>
    </source>
</evidence>